<dbReference type="EMBL" id="JACGWN010000013">
    <property type="protein sequence ID" value="KAL0410197.1"/>
    <property type="molecule type" value="Genomic_DNA"/>
</dbReference>
<keyword evidence="4 5" id="KW-0472">Membrane</keyword>
<dbReference type="GO" id="GO:0098542">
    <property type="term" value="P:defense response to other organism"/>
    <property type="evidence" value="ECO:0007669"/>
    <property type="project" value="InterPro"/>
</dbReference>
<feature type="domain" description="Late embryogenesis abundant protein LEA-2 subgroup" evidence="6">
    <location>
        <begin position="73"/>
        <end position="176"/>
    </location>
</feature>
<evidence type="ECO:0000256" key="5">
    <source>
        <dbReference type="SAM" id="Phobius"/>
    </source>
</evidence>
<evidence type="ECO:0000256" key="2">
    <source>
        <dbReference type="ARBA" id="ARBA00022692"/>
    </source>
</evidence>
<dbReference type="GO" id="GO:0005886">
    <property type="term" value="C:plasma membrane"/>
    <property type="evidence" value="ECO:0007669"/>
    <property type="project" value="TreeGrafter"/>
</dbReference>
<organism evidence="7">
    <name type="scientific">Sesamum latifolium</name>
    <dbReference type="NCBI Taxonomy" id="2727402"/>
    <lineage>
        <taxon>Eukaryota</taxon>
        <taxon>Viridiplantae</taxon>
        <taxon>Streptophyta</taxon>
        <taxon>Embryophyta</taxon>
        <taxon>Tracheophyta</taxon>
        <taxon>Spermatophyta</taxon>
        <taxon>Magnoliopsida</taxon>
        <taxon>eudicotyledons</taxon>
        <taxon>Gunneridae</taxon>
        <taxon>Pentapetalae</taxon>
        <taxon>asterids</taxon>
        <taxon>lamiids</taxon>
        <taxon>Lamiales</taxon>
        <taxon>Pedaliaceae</taxon>
        <taxon>Sesamum</taxon>
    </lineage>
</organism>
<sequence>MPEKVGTGQKSKRRILRECFAVLFIFNFIVLLAVLITWAILQPKKPRFTLQEATFFTLNVSAVNLVSAAIQLTVNAHNPNSRVGIYYDNVDVYATYRNQQITNHTGIPPFYQGHKDVNIWSPLIYGNNVPVAPYNGIALRQDQWNGKVRLIIKIEGRVKWKVGSFVTGRYHIHIACAVPILLDYTNKTGVLFGNETMYALSQSCSVYV</sequence>
<reference evidence="7" key="1">
    <citation type="submission" date="2020-06" db="EMBL/GenBank/DDBJ databases">
        <authorList>
            <person name="Li T."/>
            <person name="Hu X."/>
            <person name="Zhang T."/>
            <person name="Song X."/>
            <person name="Zhang H."/>
            <person name="Dai N."/>
            <person name="Sheng W."/>
            <person name="Hou X."/>
            <person name="Wei L."/>
        </authorList>
    </citation>
    <scope>NUCLEOTIDE SEQUENCE</scope>
    <source>
        <strain evidence="7">KEN1</strain>
        <tissue evidence="7">Leaf</tissue>
    </source>
</reference>
<gene>
    <name evidence="7" type="ORF">Slati_3609400</name>
</gene>
<evidence type="ECO:0000256" key="4">
    <source>
        <dbReference type="ARBA" id="ARBA00023136"/>
    </source>
</evidence>
<dbReference type="InterPro" id="IPR004864">
    <property type="entry name" value="LEA_2"/>
</dbReference>
<evidence type="ECO:0000256" key="3">
    <source>
        <dbReference type="ARBA" id="ARBA00022989"/>
    </source>
</evidence>
<evidence type="ECO:0000259" key="6">
    <source>
        <dbReference type="Pfam" id="PF03168"/>
    </source>
</evidence>
<dbReference type="InterPro" id="IPR044839">
    <property type="entry name" value="NDR1-like"/>
</dbReference>
<evidence type="ECO:0000313" key="7">
    <source>
        <dbReference type="EMBL" id="KAL0410197.1"/>
    </source>
</evidence>
<dbReference type="PANTHER" id="PTHR31415">
    <property type="entry name" value="OS05G0367900 PROTEIN"/>
    <property type="match status" value="1"/>
</dbReference>
<protein>
    <submittedName>
        <fullName evidence="7">NDR1/HIN1-like protein 1</fullName>
    </submittedName>
</protein>
<reference evidence="7" key="2">
    <citation type="journal article" date="2024" name="Plant">
        <title>Genomic evolution and insights into agronomic trait innovations of Sesamum species.</title>
        <authorList>
            <person name="Miao H."/>
            <person name="Wang L."/>
            <person name="Qu L."/>
            <person name="Liu H."/>
            <person name="Sun Y."/>
            <person name="Le M."/>
            <person name="Wang Q."/>
            <person name="Wei S."/>
            <person name="Zheng Y."/>
            <person name="Lin W."/>
            <person name="Duan Y."/>
            <person name="Cao H."/>
            <person name="Xiong S."/>
            <person name="Wang X."/>
            <person name="Wei L."/>
            <person name="Li C."/>
            <person name="Ma Q."/>
            <person name="Ju M."/>
            <person name="Zhao R."/>
            <person name="Li G."/>
            <person name="Mu C."/>
            <person name="Tian Q."/>
            <person name="Mei H."/>
            <person name="Zhang T."/>
            <person name="Gao T."/>
            <person name="Zhang H."/>
        </authorList>
    </citation>
    <scope>NUCLEOTIDE SEQUENCE</scope>
    <source>
        <strain evidence="7">KEN1</strain>
    </source>
</reference>
<evidence type="ECO:0000256" key="1">
    <source>
        <dbReference type="ARBA" id="ARBA00004167"/>
    </source>
</evidence>
<keyword evidence="2 5" id="KW-0812">Transmembrane</keyword>
<dbReference type="AlphaFoldDB" id="A0AAW2U0X8"/>
<feature type="transmembrane region" description="Helical" evidence="5">
    <location>
        <begin position="20"/>
        <end position="41"/>
    </location>
</feature>
<dbReference type="PANTHER" id="PTHR31415:SF51">
    <property type="entry name" value="LATE EMBRYOGENESIS ABUNDANT (LEA) HYDROXYPROLINE-RICH GLYCOPROTEIN FAMILY"/>
    <property type="match status" value="1"/>
</dbReference>
<dbReference type="Pfam" id="PF03168">
    <property type="entry name" value="LEA_2"/>
    <property type="match status" value="1"/>
</dbReference>
<dbReference type="GO" id="GO:0009506">
    <property type="term" value="C:plasmodesma"/>
    <property type="evidence" value="ECO:0007669"/>
    <property type="project" value="TreeGrafter"/>
</dbReference>
<comment type="subcellular location">
    <subcellularLocation>
        <location evidence="1">Membrane</location>
        <topology evidence="1">Single-pass membrane protein</topology>
    </subcellularLocation>
</comment>
<name>A0AAW2U0X8_9LAMI</name>
<accession>A0AAW2U0X8</accession>
<keyword evidence="3 5" id="KW-1133">Transmembrane helix</keyword>
<comment type="caution">
    <text evidence="7">The sequence shown here is derived from an EMBL/GenBank/DDBJ whole genome shotgun (WGS) entry which is preliminary data.</text>
</comment>
<proteinExistence type="predicted"/>